<name>A0ABU6NP90_9BACI</name>
<evidence type="ECO:0008006" key="4">
    <source>
        <dbReference type="Google" id="ProtNLM"/>
    </source>
</evidence>
<dbReference type="RefSeq" id="WP_328237375.1">
    <property type="nucleotide sequence ID" value="NZ_JAROAS010000020.1"/>
</dbReference>
<sequence>MIKKKNGLVLLTTVTALSLLVACDSEENPVEVQANEGRQDYSPEDFTKISDGFEEYSVWIETSNTPTRNSSVRALFVFSNGNVTSYSNIIGENKLTLEEANELTDDELIKQVEKHATRISEGEYTLDITLDQYGQNTKEISLMLEENYKHVVTFDLKSLYWESGLSSEEEYIASLEEKGDQFEINNEDVTFTSIEDEPLRLQTINGGMISQKIFDTTYSGLSIGEHTALLSRVDESFIGFIIDSPDTTNKNVTIEAK</sequence>
<organism evidence="2 3">
    <name type="scientific">Shouchella miscanthi</name>
    <dbReference type="NCBI Taxonomy" id="2598861"/>
    <lineage>
        <taxon>Bacteria</taxon>
        <taxon>Bacillati</taxon>
        <taxon>Bacillota</taxon>
        <taxon>Bacilli</taxon>
        <taxon>Bacillales</taxon>
        <taxon>Bacillaceae</taxon>
        <taxon>Shouchella</taxon>
    </lineage>
</organism>
<feature type="signal peptide" evidence="1">
    <location>
        <begin position="1"/>
        <end position="22"/>
    </location>
</feature>
<accession>A0ABU6NP90</accession>
<keyword evidence="1" id="KW-0732">Signal</keyword>
<reference evidence="2 3" key="1">
    <citation type="submission" date="2023-03" db="EMBL/GenBank/DDBJ databases">
        <title>Bacillus Genome Sequencing.</title>
        <authorList>
            <person name="Dunlap C."/>
        </authorList>
    </citation>
    <scope>NUCLEOTIDE SEQUENCE [LARGE SCALE GENOMIC DNA]</scope>
    <source>
        <strain evidence="2 3">B-4107</strain>
    </source>
</reference>
<protein>
    <recommendedName>
        <fullName evidence="4">Lipoprotein</fullName>
    </recommendedName>
</protein>
<evidence type="ECO:0000313" key="3">
    <source>
        <dbReference type="Proteomes" id="UP001341820"/>
    </source>
</evidence>
<comment type="caution">
    <text evidence="2">The sequence shown here is derived from an EMBL/GenBank/DDBJ whole genome shotgun (WGS) entry which is preliminary data.</text>
</comment>
<keyword evidence="3" id="KW-1185">Reference proteome</keyword>
<feature type="chain" id="PRO_5046787135" description="Lipoprotein" evidence="1">
    <location>
        <begin position="23"/>
        <end position="257"/>
    </location>
</feature>
<dbReference type="Proteomes" id="UP001341820">
    <property type="component" value="Unassembled WGS sequence"/>
</dbReference>
<dbReference type="EMBL" id="JAROAS010000020">
    <property type="protein sequence ID" value="MED4128597.1"/>
    <property type="molecule type" value="Genomic_DNA"/>
</dbReference>
<dbReference type="PROSITE" id="PS51257">
    <property type="entry name" value="PROKAR_LIPOPROTEIN"/>
    <property type="match status" value="1"/>
</dbReference>
<gene>
    <name evidence="2" type="ORF">P5F74_10670</name>
</gene>
<evidence type="ECO:0000256" key="1">
    <source>
        <dbReference type="SAM" id="SignalP"/>
    </source>
</evidence>
<evidence type="ECO:0000313" key="2">
    <source>
        <dbReference type="EMBL" id="MED4128597.1"/>
    </source>
</evidence>
<proteinExistence type="predicted"/>